<sequence>MEKKICPICNKIREIKLICGKCKGDMVDKGRQQEYFDDYSADDPINDLEDSCVHIYKCENCGAFEKKYIKKVIV</sequence>
<evidence type="ECO:0000313" key="1">
    <source>
        <dbReference type="EMBL" id="MCY6958596.1"/>
    </source>
</evidence>
<dbReference type="Proteomes" id="UP001144612">
    <property type="component" value="Unassembled WGS sequence"/>
</dbReference>
<accession>A0ABT4DBI6</accession>
<keyword evidence="2" id="KW-1185">Reference proteome</keyword>
<proteinExistence type="predicted"/>
<reference evidence="1" key="1">
    <citation type="submission" date="2022-12" db="EMBL/GenBank/DDBJ databases">
        <title>Clostridium sp. nov., isolated from industrial wastewater.</title>
        <authorList>
            <person name="Jiayan W."/>
        </authorList>
    </citation>
    <scope>NUCLEOTIDE SEQUENCE</scope>
    <source>
        <strain evidence="1">ZC22-4</strain>
    </source>
</reference>
<dbReference type="RefSeq" id="WP_268061016.1">
    <property type="nucleotide sequence ID" value="NZ_JAPQFJ010000007.1"/>
</dbReference>
<organism evidence="1 2">
    <name type="scientific">Clostridium brassicae</name>
    <dbReference type="NCBI Taxonomy" id="2999072"/>
    <lineage>
        <taxon>Bacteria</taxon>
        <taxon>Bacillati</taxon>
        <taxon>Bacillota</taxon>
        <taxon>Clostridia</taxon>
        <taxon>Eubacteriales</taxon>
        <taxon>Clostridiaceae</taxon>
        <taxon>Clostridium</taxon>
    </lineage>
</organism>
<name>A0ABT4DBI6_9CLOT</name>
<gene>
    <name evidence="1" type="ORF">OW729_08270</name>
</gene>
<comment type="caution">
    <text evidence="1">The sequence shown here is derived from an EMBL/GenBank/DDBJ whole genome shotgun (WGS) entry which is preliminary data.</text>
</comment>
<protein>
    <submittedName>
        <fullName evidence="1">Uncharacterized protein</fullName>
    </submittedName>
</protein>
<evidence type="ECO:0000313" key="2">
    <source>
        <dbReference type="Proteomes" id="UP001144612"/>
    </source>
</evidence>
<dbReference type="EMBL" id="JAPQFJ010000007">
    <property type="protein sequence ID" value="MCY6958596.1"/>
    <property type="molecule type" value="Genomic_DNA"/>
</dbReference>